<accession>A0AB34KFW3</accession>
<comment type="caution">
    <text evidence="2">The sequence shown here is derived from an EMBL/GenBank/DDBJ whole genome shotgun (WGS) entry which is preliminary data.</text>
</comment>
<reference evidence="2 3" key="1">
    <citation type="journal article" date="2020" name="Microbiol. Resour. Announc.">
        <title>Draft Genome Sequence of a Cladosporium Species Isolated from the Mesophotic Ascidian Didemnum maculosum.</title>
        <authorList>
            <person name="Gioti A."/>
            <person name="Siaperas R."/>
            <person name="Nikolaivits E."/>
            <person name="Le Goff G."/>
            <person name="Ouazzani J."/>
            <person name="Kotoulas G."/>
            <person name="Topakas E."/>
        </authorList>
    </citation>
    <scope>NUCLEOTIDE SEQUENCE [LARGE SCALE GENOMIC DNA]</scope>
    <source>
        <strain evidence="2 3">TM138-S3</strain>
    </source>
</reference>
<evidence type="ECO:0000256" key="1">
    <source>
        <dbReference type="SAM" id="MobiDB-lite"/>
    </source>
</evidence>
<dbReference type="EMBL" id="JAAQHG020000029">
    <property type="protein sequence ID" value="KAL1584018.1"/>
    <property type="molecule type" value="Genomic_DNA"/>
</dbReference>
<dbReference type="AlphaFoldDB" id="A0AB34KFW3"/>
<protein>
    <recommendedName>
        <fullName evidence="4">LIM zinc-binding domain-containing protein</fullName>
    </recommendedName>
</protein>
<sequence length="74" mass="8146">MLHVTSDDSTSSGSSMHSTGSNRDIFSTPDLARCSRCHRTPSIDVKTGKSNMVQYGLNQYYCSRCAAMVGFYAR</sequence>
<evidence type="ECO:0000313" key="3">
    <source>
        <dbReference type="Proteomes" id="UP000803884"/>
    </source>
</evidence>
<evidence type="ECO:0000313" key="2">
    <source>
        <dbReference type="EMBL" id="KAL1584018.1"/>
    </source>
</evidence>
<keyword evidence="3" id="KW-1185">Reference proteome</keyword>
<organism evidence="2 3">
    <name type="scientific">Cladosporium halotolerans</name>
    <dbReference type="NCBI Taxonomy" id="1052096"/>
    <lineage>
        <taxon>Eukaryota</taxon>
        <taxon>Fungi</taxon>
        <taxon>Dikarya</taxon>
        <taxon>Ascomycota</taxon>
        <taxon>Pezizomycotina</taxon>
        <taxon>Dothideomycetes</taxon>
        <taxon>Dothideomycetidae</taxon>
        <taxon>Cladosporiales</taxon>
        <taxon>Cladosporiaceae</taxon>
        <taxon>Cladosporium</taxon>
    </lineage>
</organism>
<dbReference type="GeneID" id="96009546"/>
<feature type="compositionally biased region" description="Low complexity" evidence="1">
    <location>
        <begin position="7"/>
        <end position="21"/>
    </location>
</feature>
<dbReference type="Proteomes" id="UP000803884">
    <property type="component" value="Unassembled WGS sequence"/>
</dbReference>
<dbReference type="RefSeq" id="XP_069227124.1">
    <property type="nucleotide sequence ID" value="XM_069376708.1"/>
</dbReference>
<feature type="region of interest" description="Disordered" evidence="1">
    <location>
        <begin position="1"/>
        <end position="28"/>
    </location>
</feature>
<gene>
    <name evidence="2" type="ORF">WHR41_08104</name>
</gene>
<proteinExistence type="predicted"/>
<name>A0AB34KFW3_9PEZI</name>
<evidence type="ECO:0008006" key="4">
    <source>
        <dbReference type="Google" id="ProtNLM"/>
    </source>
</evidence>